<accession>A0ABR7RQC3</accession>
<comment type="caution">
    <text evidence="1">The sequence shown here is derived from an EMBL/GenBank/DDBJ whole genome shotgun (WGS) entry which is preliminary data.</text>
</comment>
<evidence type="ECO:0000313" key="2">
    <source>
        <dbReference type="Proteomes" id="UP000626026"/>
    </source>
</evidence>
<proteinExistence type="predicted"/>
<dbReference type="RefSeq" id="WP_187785963.1">
    <property type="nucleotide sequence ID" value="NZ_JACTVA010000039.1"/>
</dbReference>
<protein>
    <recommendedName>
        <fullName evidence="3">Lipoprotein</fullName>
    </recommendedName>
</protein>
<dbReference type="Proteomes" id="UP000626026">
    <property type="component" value="Unassembled WGS sequence"/>
</dbReference>
<name>A0ABR7RQC3_9PROT</name>
<gene>
    <name evidence="1" type="ORF">IBL26_18340</name>
</gene>
<dbReference type="PROSITE" id="PS51257">
    <property type="entry name" value="PROKAR_LIPOPROTEIN"/>
    <property type="match status" value="1"/>
</dbReference>
<evidence type="ECO:0000313" key="1">
    <source>
        <dbReference type="EMBL" id="MBC9208815.1"/>
    </source>
</evidence>
<keyword evidence="2" id="KW-1185">Reference proteome</keyword>
<sequence>MSIPYRLLGCPLPVLGLLLLVGCAQRQDPINAVAPLAARLPEQLAEFQRVDITQVATLPPSLGVRYRHPQTQTTVAVFLRQGADGPWPDGAESPEVQMEITASTLAMVALLGNVPVARVPDYALTPAGETAPALRCTTVLVPLQQQMVRRETVCATGLNGTLVKVHVSGLHPRDRTDQAFQFFSSTALQALFALRADGPVVAPRDASGPVFRL</sequence>
<organism evidence="1 2">
    <name type="scientific">Teichococcus aerophilus</name>
    <dbReference type="NCBI Taxonomy" id="1224513"/>
    <lineage>
        <taxon>Bacteria</taxon>
        <taxon>Pseudomonadati</taxon>
        <taxon>Pseudomonadota</taxon>
        <taxon>Alphaproteobacteria</taxon>
        <taxon>Acetobacterales</taxon>
        <taxon>Roseomonadaceae</taxon>
        <taxon>Roseomonas</taxon>
    </lineage>
</organism>
<evidence type="ECO:0008006" key="3">
    <source>
        <dbReference type="Google" id="ProtNLM"/>
    </source>
</evidence>
<dbReference type="EMBL" id="JACTVA010000039">
    <property type="protein sequence ID" value="MBC9208815.1"/>
    <property type="molecule type" value="Genomic_DNA"/>
</dbReference>
<reference evidence="1 2" key="1">
    <citation type="journal article" date="2013" name="Int. J. Syst. Evol. Microbiol.">
        <title>Roseomonas aerophila sp. nov., isolated from air.</title>
        <authorList>
            <person name="Kim S.J."/>
            <person name="Weon H.Y."/>
            <person name="Ahn J.H."/>
            <person name="Hong S.B."/>
            <person name="Seok S.J."/>
            <person name="Whang K.S."/>
            <person name="Kwon S.W."/>
        </authorList>
    </citation>
    <scope>NUCLEOTIDE SEQUENCE [LARGE SCALE GENOMIC DNA]</scope>
    <source>
        <strain evidence="1 2">NBRC 108923</strain>
    </source>
</reference>